<protein>
    <submittedName>
        <fullName evidence="7">Adenosine deaminase</fullName>
        <ecNumber evidence="7">3.5.4.4</ecNumber>
    </submittedName>
</protein>
<dbReference type="InterPro" id="IPR006650">
    <property type="entry name" value="A/AMP_deam_AS"/>
</dbReference>
<evidence type="ECO:0000313" key="8">
    <source>
        <dbReference type="Proteomes" id="UP001595816"/>
    </source>
</evidence>
<keyword evidence="3" id="KW-0479">Metal-binding</keyword>
<keyword evidence="4 7" id="KW-0378">Hydrolase</keyword>
<dbReference type="NCBIfam" id="TIGR01430">
    <property type="entry name" value="aden_deam"/>
    <property type="match status" value="1"/>
</dbReference>
<reference evidence="8" key="1">
    <citation type="journal article" date="2019" name="Int. J. Syst. Evol. Microbiol.">
        <title>The Global Catalogue of Microorganisms (GCM) 10K type strain sequencing project: providing services to taxonomists for standard genome sequencing and annotation.</title>
        <authorList>
            <consortium name="The Broad Institute Genomics Platform"/>
            <consortium name="The Broad Institute Genome Sequencing Center for Infectious Disease"/>
            <person name="Wu L."/>
            <person name="Ma J."/>
        </authorList>
    </citation>
    <scope>NUCLEOTIDE SEQUENCE [LARGE SCALE GENOMIC DNA]</scope>
    <source>
        <strain evidence="8">CGMCC 4.7289</strain>
    </source>
</reference>
<dbReference type="Pfam" id="PF00962">
    <property type="entry name" value="A_deaminase"/>
    <property type="match status" value="1"/>
</dbReference>
<keyword evidence="5" id="KW-0862">Zinc</keyword>
<evidence type="ECO:0000313" key="7">
    <source>
        <dbReference type="EMBL" id="MFC4133950.1"/>
    </source>
</evidence>
<evidence type="ECO:0000256" key="2">
    <source>
        <dbReference type="ARBA" id="ARBA00006676"/>
    </source>
</evidence>
<name>A0ABV8LSB8_9ACTN</name>
<evidence type="ECO:0000256" key="5">
    <source>
        <dbReference type="ARBA" id="ARBA00022833"/>
    </source>
</evidence>
<dbReference type="EC" id="3.5.4.4" evidence="7"/>
<feature type="domain" description="Adenosine deaminase" evidence="6">
    <location>
        <begin position="8"/>
        <end position="316"/>
    </location>
</feature>
<dbReference type="InterPro" id="IPR001365">
    <property type="entry name" value="A_deaminase_dom"/>
</dbReference>
<keyword evidence="8" id="KW-1185">Reference proteome</keyword>
<dbReference type="InterPro" id="IPR006330">
    <property type="entry name" value="Ado/ade_deaminase"/>
</dbReference>
<dbReference type="Gene3D" id="3.20.20.140">
    <property type="entry name" value="Metal-dependent hydrolases"/>
    <property type="match status" value="1"/>
</dbReference>
<organism evidence="7 8">
    <name type="scientific">Hamadaea flava</name>
    <dbReference type="NCBI Taxonomy" id="1742688"/>
    <lineage>
        <taxon>Bacteria</taxon>
        <taxon>Bacillati</taxon>
        <taxon>Actinomycetota</taxon>
        <taxon>Actinomycetes</taxon>
        <taxon>Micromonosporales</taxon>
        <taxon>Micromonosporaceae</taxon>
        <taxon>Hamadaea</taxon>
    </lineage>
</organism>
<evidence type="ECO:0000256" key="4">
    <source>
        <dbReference type="ARBA" id="ARBA00022801"/>
    </source>
</evidence>
<dbReference type="InterPro" id="IPR032466">
    <property type="entry name" value="Metal_Hydrolase"/>
</dbReference>
<evidence type="ECO:0000256" key="3">
    <source>
        <dbReference type="ARBA" id="ARBA00022723"/>
    </source>
</evidence>
<dbReference type="PANTHER" id="PTHR43114">
    <property type="entry name" value="ADENINE DEAMINASE"/>
    <property type="match status" value="1"/>
</dbReference>
<sequence length="319" mass="33739">MRDLRRLPKANLHLHLTGAMRPATLVELAARAGLRLPPPLPDGVTHGWDTFQERYDIARSAVRTAEDVSRVIRETITDSERDGAAWVEIQIDPTSYARRLGGEAVVVETALAATAGRAGIVLASSWAGTPQTAARIARLAARYQSHGVVGFGLSNDERRGRVADFAEAFRVAADAGLLAVPHAGFYEAAWHVRECVERLGASRIGHGLTAAADPATLALLAERSVTLEVCPTSYPPLGVGDLATLPIARLIEAGVPVALGTDDPLLFGADLSAQYAIARQLGLDDATLALLARQSIAASAAPTPVRTQLLAEVDSWLSS</sequence>
<dbReference type="RefSeq" id="WP_253761850.1">
    <property type="nucleotide sequence ID" value="NZ_JAMZDZ010000001.1"/>
</dbReference>
<dbReference type="EMBL" id="JBHSAY010000015">
    <property type="protein sequence ID" value="MFC4133950.1"/>
    <property type="molecule type" value="Genomic_DNA"/>
</dbReference>
<dbReference type="PANTHER" id="PTHR43114:SF6">
    <property type="entry name" value="ADENINE DEAMINASE"/>
    <property type="match status" value="1"/>
</dbReference>
<comment type="caution">
    <text evidence="7">The sequence shown here is derived from an EMBL/GenBank/DDBJ whole genome shotgun (WGS) entry which is preliminary data.</text>
</comment>
<proteinExistence type="inferred from homology"/>
<dbReference type="PROSITE" id="PS00485">
    <property type="entry name" value="A_DEAMINASE"/>
    <property type="match status" value="1"/>
</dbReference>
<comment type="similarity">
    <text evidence="2">Belongs to the metallo-dependent hydrolases superfamily. Adenosine and AMP deaminases family.</text>
</comment>
<accession>A0ABV8LSB8</accession>
<evidence type="ECO:0000259" key="6">
    <source>
        <dbReference type="Pfam" id="PF00962"/>
    </source>
</evidence>
<dbReference type="SUPFAM" id="SSF51556">
    <property type="entry name" value="Metallo-dependent hydrolases"/>
    <property type="match status" value="1"/>
</dbReference>
<evidence type="ECO:0000256" key="1">
    <source>
        <dbReference type="ARBA" id="ARBA00001947"/>
    </source>
</evidence>
<gene>
    <name evidence="7" type="primary">add</name>
    <name evidence="7" type="ORF">ACFOZ4_25340</name>
</gene>
<dbReference type="GO" id="GO:0016787">
    <property type="term" value="F:hydrolase activity"/>
    <property type="evidence" value="ECO:0007669"/>
    <property type="project" value="UniProtKB-KW"/>
</dbReference>
<comment type="cofactor">
    <cofactor evidence="1">
        <name>Zn(2+)</name>
        <dbReference type="ChEBI" id="CHEBI:29105"/>
    </cofactor>
</comment>
<dbReference type="Proteomes" id="UP001595816">
    <property type="component" value="Unassembled WGS sequence"/>
</dbReference>